<accession>A0ABC8SSL7</accession>
<reference evidence="1 2" key="1">
    <citation type="submission" date="2024-02" db="EMBL/GenBank/DDBJ databases">
        <authorList>
            <person name="Vignale AGUSTIN F."/>
            <person name="Sosa J E."/>
            <person name="Modenutti C."/>
        </authorList>
    </citation>
    <scope>NUCLEOTIDE SEQUENCE [LARGE SCALE GENOMIC DNA]</scope>
</reference>
<dbReference type="AlphaFoldDB" id="A0ABC8SSL7"/>
<dbReference type="EMBL" id="CAUOFW020003480">
    <property type="protein sequence ID" value="CAK9160206.1"/>
    <property type="molecule type" value="Genomic_DNA"/>
</dbReference>
<dbReference type="Proteomes" id="UP001642360">
    <property type="component" value="Unassembled WGS sequence"/>
</dbReference>
<evidence type="ECO:0000313" key="1">
    <source>
        <dbReference type="EMBL" id="CAK9160206.1"/>
    </source>
</evidence>
<proteinExistence type="predicted"/>
<sequence length="181" mass="20235">MEPHATIPDSLVETATWDDNTNHLKFSYNGDDLFLPEDPLLVWNSPEKYLKVERIFSKNSVIVSITDVAEIAVNVVPVTKEDDRIHNYQFRFFGLSPEVEGVLDRTYQLDFENPAKPGVAMPVVGGEDKYRTTSLPSAECKSCVFSPSRITDQESDPVTIKYGMLDCASVFSHGNGIVCKK</sequence>
<keyword evidence="2" id="KW-1185">Reference proteome</keyword>
<dbReference type="Pfam" id="PF06830">
    <property type="entry name" value="Root_cap"/>
    <property type="match status" value="1"/>
</dbReference>
<evidence type="ECO:0000313" key="2">
    <source>
        <dbReference type="Proteomes" id="UP001642360"/>
    </source>
</evidence>
<dbReference type="InterPro" id="IPR009646">
    <property type="entry name" value="Root_cap"/>
</dbReference>
<dbReference type="PANTHER" id="PTHR31656">
    <property type="entry name" value="ROOT CAP DOMAIN-CONTAINING PROTEIN"/>
    <property type="match status" value="1"/>
</dbReference>
<organism evidence="1 2">
    <name type="scientific">Ilex paraguariensis</name>
    <name type="common">yerba mate</name>
    <dbReference type="NCBI Taxonomy" id="185542"/>
    <lineage>
        <taxon>Eukaryota</taxon>
        <taxon>Viridiplantae</taxon>
        <taxon>Streptophyta</taxon>
        <taxon>Embryophyta</taxon>
        <taxon>Tracheophyta</taxon>
        <taxon>Spermatophyta</taxon>
        <taxon>Magnoliopsida</taxon>
        <taxon>eudicotyledons</taxon>
        <taxon>Gunneridae</taxon>
        <taxon>Pentapetalae</taxon>
        <taxon>asterids</taxon>
        <taxon>campanulids</taxon>
        <taxon>Aquifoliales</taxon>
        <taxon>Aquifoliaceae</taxon>
        <taxon>Ilex</taxon>
    </lineage>
</organism>
<gene>
    <name evidence="1" type="ORF">ILEXP_LOCUS28943</name>
</gene>
<name>A0ABC8SSL7_9AQUA</name>
<comment type="caution">
    <text evidence="1">The sequence shown here is derived from an EMBL/GenBank/DDBJ whole genome shotgun (WGS) entry which is preliminary data.</text>
</comment>
<protein>
    <submittedName>
        <fullName evidence="1">Uncharacterized protein</fullName>
    </submittedName>
</protein>